<gene>
    <name evidence="8" type="ORF">BCR35DRAFT_38152</name>
</gene>
<dbReference type="InterPro" id="IPR036236">
    <property type="entry name" value="Znf_C2H2_sf"/>
</dbReference>
<evidence type="ECO:0000256" key="2">
    <source>
        <dbReference type="ARBA" id="ARBA00022737"/>
    </source>
</evidence>
<dbReference type="PANTHER" id="PTHR19818">
    <property type="entry name" value="ZINC FINGER PROTEIN ZIC AND GLI"/>
    <property type="match status" value="1"/>
</dbReference>
<evidence type="ECO:0000313" key="8">
    <source>
        <dbReference type="EMBL" id="ORY87416.1"/>
    </source>
</evidence>
<dbReference type="InParanoid" id="A0A1Y2FW57"/>
<dbReference type="Pfam" id="PF00096">
    <property type="entry name" value="zf-C2H2"/>
    <property type="match status" value="1"/>
</dbReference>
<sequence length="164" mass="18084">MDDGRGGKSRSGSGSTAGGGGYVSTASKTTQATIEAAMRRRNPGTTAKFACDLCGETFTRRYNLKGHQRAHRNEKPFACSYEGCGKAFARAHDCKRHELLHLNVRRYHCEPCRRDFIRLDALQRHHRSEVGQSCVDQLRAQGYEISYDTTAVDTKEGGSGGVQL</sequence>
<dbReference type="AlphaFoldDB" id="A0A1Y2FW57"/>
<name>A0A1Y2FW57_9BASI</name>
<dbReference type="Gene3D" id="3.30.160.60">
    <property type="entry name" value="Classic Zinc Finger"/>
    <property type="match status" value="3"/>
</dbReference>
<feature type="region of interest" description="Disordered" evidence="6">
    <location>
        <begin position="1"/>
        <end position="26"/>
    </location>
</feature>
<dbReference type="FunFam" id="3.30.160.60:FF:000100">
    <property type="entry name" value="Zinc finger 45-like"/>
    <property type="match status" value="1"/>
</dbReference>
<evidence type="ECO:0000256" key="4">
    <source>
        <dbReference type="ARBA" id="ARBA00022833"/>
    </source>
</evidence>
<dbReference type="Proteomes" id="UP000193467">
    <property type="component" value="Unassembled WGS sequence"/>
</dbReference>
<proteinExistence type="predicted"/>
<protein>
    <recommendedName>
        <fullName evidence="7">C2H2-type domain-containing protein</fullName>
    </recommendedName>
</protein>
<dbReference type="InterPro" id="IPR050329">
    <property type="entry name" value="GLI_C2H2-zinc-finger"/>
</dbReference>
<dbReference type="SUPFAM" id="SSF57667">
    <property type="entry name" value="beta-beta-alpha zinc fingers"/>
    <property type="match status" value="1"/>
</dbReference>
<evidence type="ECO:0000256" key="3">
    <source>
        <dbReference type="ARBA" id="ARBA00022771"/>
    </source>
</evidence>
<dbReference type="GO" id="GO:0000981">
    <property type="term" value="F:DNA-binding transcription factor activity, RNA polymerase II-specific"/>
    <property type="evidence" value="ECO:0007669"/>
    <property type="project" value="UniProtKB-ARBA"/>
</dbReference>
<dbReference type="GO" id="GO:0005634">
    <property type="term" value="C:nucleus"/>
    <property type="evidence" value="ECO:0007669"/>
    <property type="project" value="TreeGrafter"/>
</dbReference>
<dbReference type="STRING" id="106004.A0A1Y2FW57"/>
<dbReference type="GO" id="GO:0008270">
    <property type="term" value="F:zinc ion binding"/>
    <property type="evidence" value="ECO:0007669"/>
    <property type="project" value="UniProtKB-KW"/>
</dbReference>
<comment type="caution">
    <text evidence="8">The sequence shown here is derived from an EMBL/GenBank/DDBJ whole genome shotgun (WGS) entry which is preliminary data.</text>
</comment>
<dbReference type="EMBL" id="MCGR01000013">
    <property type="protein sequence ID" value="ORY87416.1"/>
    <property type="molecule type" value="Genomic_DNA"/>
</dbReference>
<dbReference type="PANTHER" id="PTHR19818:SF139">
    <property type="entry name" value="PAIR-RULE PROTEIN ODD-PAIRED"/>
    <property type="match status" value="1"/>
</dbReference>
<dbReference type="FunFam" id="3.30.160.60:FF:000125">
    <property type="entry name" value="Putative zinc finger protein 143"/>
    <property type="match status" value="1"/>
</dbReference>
<keyword evidence="3 5" id="KW-0863">Zinc-finger</keyword>
<keyword evidence="1" id="KW-0479">Metal-binding</keyword>
<keyword evidence="9" id="KW-1185">Reference proteome</keyword>
<dbReference type="PROSITE" id="PS00028">
    <property type="entry name" value="ZINC_FINGER_C2H2_1"/>
    <property type="match status" value="2"/>
</dbReference>
<dbReference type="GO" id="GO:0045944">
    <property type="term" value="P:positive regulation of transcription by RNA polymerase II"/>
    <property type="evidence" value="ECO:0007669"/>
    <property type="project" value="UniProtKB-ARBA"/>
</dbReference>
<evidence type="ECO:0000256" key="6">
    <source>
        <dbReference type="SAM" id="MobiDB-lite"/>
    </source>
</evidence>
<evidence type="ECO:0000256" key="5">
    <source>
        <dbReference type="PROSITE-ProRule" id="PRU00042"/>
    </source>
</evidence>
<keyword evidence="4" id="KW-0862">Zinc</keyword>
<dbReference type="InterPro" id="IPR013087">
    <property type="entry name" value="Znf_C2H2_type"/>
</dbReference>
<feature type="domain" description="C2H2-type" evidence="7">
    <location>
        <begin position="49"/>
        <end position="76"/>
    </location>
</feature>
<evidence type="ECO:0000313" key="9">
    <source>
        <dbReference type="Proteomes" id="UP000193467"/>
    </source>
</evidence>
<organism evidence="8 9">
    <name type="scientific">Leucosporidium creatinivorum</name>
    <dbReference type="NCBI Taxonomy" id="106004"/>
    <lineage>
        <taxon>Eukaryota</taxon>
        <taxon>Fungi</taxon>
        <taxon>Dikarya</taxon>
        <taxon>Basidiomycota</taxon>
        <taxon>Pucciniomycotina</taxon>
        <taxon>Microbotryomycetes</taxon>
        <taxon>Leucosporidiales</taxon>
        <taxon>Leucosporidium</taxon>
    </lineage>
</organism>
<keyword evidence="2" id="KW-0677">Repeat</keyword>
<dbReference type="OrthoDB" id="4748970at2759"/>
<evidence type="ECO:0000259" key="7">
    <source>
        <dbReference type="PROSITE" id="PS50157"/>
    </source>
</evidence>
<dbReference type="SMART" id="SM00355">
    <property type="entry name" value="ZnF_C2H2"/>
    <property type="match status" value="3"/>
</dbReference>
<feature type="domain" description="C2H2-type" evidence="7">
    <location>
        <begin position="77"/>
        <end position="106"/>
    </location>
</feature>
<reference evidence="8 9" key="1">
    <citation type="submission" date="2016-07" db="EMBL/GenBank/DDBJ databases">
        <title>Pervasive Adenine N6-methylation of Active Genes in Fungi.</title>
        <authorList>
            <consortium name="DOE Joint Genome Institute"/>
            <person name="Mondo S.J."/>
            <person name="Dannebaum R.O."/>
            <person name="Kuo R.C."/>
            <person name="Labutti K."/>
            <person name="Haridas S."/>
            <person name="Kuo A."/>
            <person name="Salamov A."/>
            <person name="Ahrendt S.R."/>
            <person name="Lipzen A."/>
            <person name="Sullivan W."/>
            <person name="Andreopoulos W.B."/>
            <person name="Clum A."/>
            <person name="Lindquist E."/>
            <person name="Daum C."/>
            <person name="Ramamoorthy G.K."/>
            <person name="Gryganskyi A."/>
            <person name="Culley D."/>
            <person name="Magnuson J.K."/>
            <person name="James T.Y."/>
            <person name="O'Malley M.A."/>
            <person name="Stajich J.E."/>
            <person name="Spatafora J.W."/>
            <person name="Visel A."/>
            <person name="Grigoriev I.V."/>
        </authorList>
    </citation>
    <scope>NUCLEOTIDE SEQUENCE [LARGE SCALE GENOMIC DNA]</scope>
    <source>
        <strain evidence="8 9">62-1032</strain>
    </source>
</reference>
<dbReference type="PROSITE" id="PS50157">
    <property type="entry name" value="ZINC_FINGER_C2H2_2"/>
    <property type="match status" value="3"/>
</dbReference>
<accession>A0A1Y2FW57</accession>
<dbReference type="GO" id="GO:0000978">
    <property type="term" value="F:RNA polymerase II cis-regulatory region sequence-specific DNA binding"/>
    <property type="evidence" value="ECO:0007669"/>
    <property type="project" value="TreeGrafter"/>
</dbReference>
<evidence type="ECO:0000256" key="1">
    <source>
        <dbReference type="ARBA" id="ARBA00022723"/>
    </source>
</evidence>
<feature type="domain" description="C2H2-type" evidence="7">
    <location>
        <begin position="107"/>
        <end position="134"/>
    </location>
</feature>